<comment type="subcellular location">
    <subcellularLocation>
        <location evidence="1">Membrane</location>
    </subcellularLocation>
</comment>
<feature type="compositionally biased region" description="Low complexity" evidence="5">
    <location>
        <begin position="291"/>
        <end position="303"/>
    </location>
</feature>
<protein>
    <submittedName>
        <fullName evidence="10">Natural killer cell receptor 2B4</fullName>
    </submittedName>
</protein>
<dbReference type="GO" id="GO:0042288">
    <property type="term" value="F:MHC class I protein binding"/>
    <property type="evidence" value="ECO:0007669"/>
    <property type="project" value="TreeGrafter"/>
</dbReference>
<dbReference type="SUPFAM" id="SSF48726">
    <property type="entry name" value="Immunoglobulin"/>
    <property type="match status" value="1"/>
</dbReference>
<dbReference type="InterPro" id="IPR036179">
    <property type="entry name" value="Ig-like_dom_sf"/>
</dbReference>
<feature type="chain" id="PRO_5035424942" evidence="7">
    <location>
        <begin position="39"/>
        <end position="384"/>
    </location>
</feature>
<reference evidence="10" key="1">
    <citation type="submission" date="2025-08" db="UniProtKB">
        <authorList>
            <consortium name="RefSeq"/>
        </authorList>
    </citation>
    <scope>IDENTIFICATION</scope>
    <source>
        <tissue evidence="10">Whole blood</tissue>
    </source>
</reference>
<feature type="region of interest" description="Disordered" evidence="5">
    <location>
        <begin position="279"/>
        <end position="367"/>
    </location>
</feature>
<dbReference type="Pfam" id="PF11465">
    <property type="entry name" value="Receptor_2B4"/>
    <property type="match status" value="1"/>
</dbReference>
<evidence type="ECO:0000259" key="8">
    <source>
        <dbReference type="Pfam" id="PF11465"/>
    </source>
</evidence>
<evidence type="ECO:0000256" key="7">
    <source>
        <dbReference type="SAM" id="SignalP"/>
    </source>
</evidence>
<dbReference type="PANTHER" id="PTHR12080">
    <property type="entry name" value="SIGNALING LYMPHOCYTIC ACTIVATION MOLECULE"/>
    <property type="match status" value="1"/>
</dbReference>
<keyword evidence="2 7" id="KW-0732">Signal</keyword>
<dbReference type="GO" id="GO:0009897">
    <property type="term" value="C:external side of plasma membrane"/>
    <property type="evidence" value="ECO:0007669"/>
    <property type="project" value="TreeGrafter"/>
</dbReference>
<dbReference type="CTD" id="51744"/>
<dbReference type="OrthoDB" id="8955135at2759"/>
<evidence type="ECO:0000256" key="4">
    <source>
        <dbReference type="ARBA" id="ARBA00023180"/>
    </source>
</evidence>
<feature type="transmembrane region" description="Helical" evidence="6">
    <location>
        <begin position="246"/>
        <end position="268"/>
    </location>
</feature>
<feature type="compositionally biased region" description="Polar residues" evidence="5">
    <location>
        <begin position="304"/>
        <end position="327"/>
    </location>
</feature>
<evidence type="ECO:0000256" key="6">
    <source>
        <dbReference type="SAM" id="Phobius"/>
    </source>
</evidence>
<evidence type="ECO:0000256" key="5">
    <source>
        <dbReference type="SAM" id="MobiDB-lite"/>
    </source>
</evidence>
<feature type="domain" description="Natural killer cell receptor 2B4 immunoglobulin" evidence="8">
    <location>
        <begin position="39"/>
        <end position="150"/>
    </location>
</feature>
<dbReference type="KEGG" id="umr:103672031"/>
<keyword evidence="3 6" id="KW-0472">Membrane</keyword>
<keyword evidence="10" id="KW-0675">Receptor</keyword>
<keyword evidence="6" id="KW-0812">Transmembrane</keyword>
<name>A0A8M1G893_URSMA</name>
<evidence type="ECO:0000256" key="1">
    <source>
        <dbReference type="ARBA" id="ARBA00004370"/>
    </source>
</evidence>
<sequence length="384" mass="43467">MREQSVWWPRSRRPLCRLGMLGQALVLTLLLLLRGHQGQDPAERVVGLSGHQLLLRPPRPETAHINSVKWKMKHDSTSEASVILTWKNGSGLNYVQRALNDFNNTLNFIIEDLALLIKASQHNYSGLYTLEVTDDAGKVKHHHFQVSVFDHVGTLEVAEERKVLDGGKCQVSLSCSVSRGGNVSYVWYRGNELIQTPDNLGKLEQEIEVGNLSVVTCNVSNPASWVNHTFTHSCQSVDKYYSSVNFLMIIVILLVILLLVALTGFCVWRRKRKQSEMSPAEPLTVYEDIKNTQNRRNQEQRQNPSGEGSTIYSMIQSQSSAPTSREANTLYALVQPSRKSESKKKNQSSSVNYTVYEEVGRRPLKAQNPARLSRRELENFRVYS</sequence>
<keyword evidence="6" id="KW-1133">Transmembrane helix</keyword>
<feature type="signal peptide" evidence="7">
    <location>
        <begin position="1"/>
        <end position="38"/>
    </location>
</feature>
<dbReference type="Gene3D" id="2.60.40.10">
    <property type="entry name" value="Immunoglobulins"/>
    <property type="match status" value="2"/>
</dbReference>
<accession>A0A8M1G893</accession>
<keyword evidence="9" id="KW-1185">Reference proteome</keyword>
<evidence type="ECO:0000256" key="3">
    <source>
        <dbReference type="ARBA" id="ARBA00023136"/>
    </source>
</evidence>
<evidence type="ECO:0000313" key="9">
    <source>
        <dbReference type="Proteomes" id="UP000261680"/>
    </source>
</evidence>
<evidence type="ECO:0000256" key="2">
    <source>
        <dbReference type="ARBA" id="ARBA00022729"/>
    </source>
</evidence>
<keyword evidence="4" id="KW-0325">Glycoprotein</keyword>
<dbReference type="PANTHER" id="PTHR12080:SF56">
    <property type="entry name" value="NATURAL KILLER CELL RECEPTOR 2B4"/>
    <property type="match status" value="1"/>
</dbReference>
<gene>
    <name evidence="10" type="primary">CD244</name>
</gene>
<dbReference type="InterPro" id="IPR013783">
    <property type="entry name" value="Ig-like_fold"/>
</dbReference>
<dbReference type="AlphaFoldDB" id="A0A8M1G893"/>
<dbReference type="GO" id="GO:0002323">
    <property type="term" value="P:natural killer cell activation involved in immune response"/>
    <property type="evidence" value="ECO:0007669"/>
    <property type="project" value="TreeGrafter"/>
</dbReference>
<dbReference type="Proteomes" id="UP000261680">
    <property type="component" value="Unplaced"/>
</dbReference>
<dbReference type="GeneID" id="103672031"/>
<evidence type="ECO:0000313" key="10">
    <source>
        <dbReference type="RefSeq" id="XP_040491863.1"/>
    </source>
</evidence>
<dbReference type="RefSeq" id="XP_040491863.1">
    <property type="nucleotide sequence ID" value="XM_040635929.1"/>
</dbReference>
<proteinExistence type="predicted"/>
<dbReference type="InterPro" id="IPR015631">
    <property type="entry name" value="CD2/SLAM_rcpt"/>
</dbReference>
<dbReference type="InterPro" id="IPR024303">
    <property type="entry name" value="NK_rcpt_2B4_Ig_dom"/>
</dbReference>
<organism evidence="9 10">
    <name type="scientific">Ursus maritimus</name>
    <name type="common">Polar bear</name>
    <name type="synonym">Thalarctos maritimus</name>
    <dbReference type="NCBI Taxonomy" id="29073"/>
    <lineage>
        <taxon>Eukaryota</taxon>
        <taxon>Metazoa</taxon>
        <taxon>Chordata</taxon>
        <taxon>Craniata</taxon>
        <taxon>Vertebrata</taxon>
        <taxon>Euteleostomi</taxon>
        <taxon>Mammalia</taxon>
        <taxon>Eutheria</taxon>
        <taxon>Laurasiatheria</taxon>
        <taxon>Carnivora</taxon>
        <taxon>Caniformia</taxon>
        <taxon>Ursidae</taxon>
        <taxon>Ursus</taxon>
    </lineage>
</organism>